<comment type="catalytic activity">
    <reaction evidence="1">
        <text>Release of N-terminal proline from a peptide.</text>
        <dbReference type="EC" id="3.4.11.5"/>
    </reaction>
</comment>
<sequence length="345" mass="39703">MDVFAQEPSLSQSKEWIRGLREIHTPNGIETLEQVELNGAKQWISIRGKDRNNPVLLVLHGGPANPLMPAAWAYQTSWEDFFTVVNWDQRGSGKNWISSDTTQLADELSFRTLIQDAYVLVDYLREKLEKDKIFLMGYSDGSSLGIRMAARIPQKLHAYIGVGQMAGGNPEKVIYDQVMRLAEVDGNETALNELRTLAPYPATDGSTPMRKLIAVRKWSRYYNGGWYGKPYFFFYYSLPNLSPEYSDQEIKSLDVSMPWITRRLLPKGPVAEIPEEFQIPVFFMMGRHDLHTPYLSVEDYVKRIKAPQKLLFTFEYSGHMPFLEEQGKFLMVLVNQVFPLSQERK</sequence>
<evidence type="ECO:0000256" key="1">
    <source>
        <dbReference type="ARBA" id="ARBA00001585"/>
    </source>
</evidence>
<organism evidence="12 13">
    <name type="scientific">Algoriphagus confluentis</name>
    <dbReference type="NCBI Taxonomy" id="1697556"/>
    <lineage>
        <taxon>Bacteria</taxon>
        <taxon>Pseudomonadati</taxon>
        <taxon>Bacteroidota</taxon>
        <taxon>Cytophagia</taxon>
        <taxon>Cytophagales</taxon>
        <taxon>Cyclobacteriaceae</taxon>
        <taxon>Algoriphagus</taxon>
    </lineage>
</organism>
<evidence type="ECO:0000256" key="4">
    <source>
        <dbReference type="ARBA" id="ARBA00012568"/>
    </source>
</evidence>
<evidence type="ECO:0000256" key="10">
    <source>
        <dbReference type="ARBA" id="ARBA00029605"/>
    </source>
</evidence>
<dbReference type="EMBL" id="BTPD01000001">
    <property type="protein sequence ID" value="GMQ27485.1"/>
    <property type="molecule type" value="Genomic_DNA"/>
</dbReference>
<dbReference type="EC" id="3.4.11.5" evidence="4"/>
<evidence type="ECO:0000256" key="7">
    <source>
        <dbReference type="ARBA" id="ARBA00022490"/>
    </source>
</evidence>
<accession>A0ABQ6PHW1</accession>
<dbReference type="Gene3D" id="3.40.50.1820">
    <property type="entry name" value="alpha/beta hydrolase"/>
    <property type="match status" value="1"/>
</dbReference>
<dbReference type="Proteomes" id="UP001338309">
    <property type="component" value="Unassembled WGS sequence"/>
</dbReference>
<dbReference type="InterPro" id="IPR029058">
    <property type="entry name" value="AB_hydrolase_fold"/>
</dbReference>
<name>A0ABQ6PHW1_9BACT</name>
<evidence type="ECO:0000313" key="12">
    <source>
        <dbReference type="EMBL" id="GMQ27485.1"/>
    </source>
</evidence>
<evidence type="ECO:0000259" key="11">
    <source>
        <dbReference type="Pfam" id="PF00561"/>
    </source>
</evidence>
<dbReference type="InterPro" id="IPR002410">
    <property type="entry name" value="Peptidase_S33"/>
</dbReference>
<dbReference type="RefSeq" id="WP_338222687.1">
    <property type="nucleotide sequence ID" value="NZ_BTPD01000001.1"/>
</dbReference>
<dbReference type="GO" id="GO:0016787">
    <property type="term" value="F:hydrolase activity"/>
    <property type="evidence" value="ECO:0007669"/>
    <property type="project" value="UniProtKB-KW"/>
</dbReference>
<keyword evidence="8" id="KW-0645">Protease</keyword>
<evidence type="ECO:0000256" key="2">
    <source>
        <dbReference type="ARBA" id="ARBA00004496"/>
    </source>
</evidence>
<dbReference type="PANTHER" id="PTHR43722">
    <property type="entry name" value="PROLINE IMINOPEPTIDASE"/>
    <property type="match status" value="1"/>
</dbReference>
<evidence type="ECO:0000256" key="5">
    <source>
        <dbReference type="ARBA" id="ARBA00021843"/>
    </source>
</evidence>
<keyword evidence="13" id="KW-1185">Reference proteome</keyword>
<dbReference type="PRINTS" id="PR00793">
    <property type="entry name" value="PROAMNOPTASE"/>
</dbReference>
<protein>
    <recommendedName>
        <fullName evidence="5">Proline iminopeptidase</fullName>
        <ecNumber evidence="4">3.4.11.5</ecNumber>
    </recommendedName>
    <alternativeName>
        <fullName evidence="10">Prolyl aminopeptidase</fullName>
    </alternativeName>
</protein>
<dbReference type="InterPro" id="IPR000073">
    <property type="entry name" value="AB_hydrolase_1"/>
</dbReference>
<evidence type="ECO:0000256" key="8">
    <source>
        <dbReference type="ARBA" id="ARBA00022670"/>
    </source>
</evidence>
<proteinExistence type="inferred from homology"/>
<evidence type="ECO:0000256" key="6">
    <source>
        <dbReference type="ARBA" id="ARBA00022438"/>
    </source>
</evidence>
<dbReference type="InterPro" id="IPR005944">
    <property type="entry name" value="Pro_iminopeptidase"/>
</dbReference>
<comment type="similarity">
    <text evidence="3">Belongs to the peptidase S33 family.</text>
</comment>
<comment type="subcellular location">
    <subcellularLocation>
        <location evidence="2">Cytoplasm</location>
    </subcellularLocation>
</comment>
<gene>
    <name evidence="12" type="ORF">Aconfl_01270</name>
</gene>
<evidence type="ECO:0000256" key="9">
    <source>
        <dbReference type="ARBA" id="ARBA00022801"/>
    </source>
</evidence>
<keyword evidence="7" id="KW-0963">Cytoplasm</keyword>
<dbReference type="SUPFAM" id="SSF53474">
    <property type="entry name" value="alpha/beta-Hydrolases"/>
    <property type="match status" value="1"/>
</dbReference>
<evidence type="ECO:0000256" key="3">
    <source>
        <dbReference type="ARBA" id="ARBA00010088"/>
    </source>
</evidence>
<feature type="domain" description="AB hydrolase-1" evidence="11">
    <location>
        <begin position="54"/>
        <end position="325"/>
    </location>
</feature>
<dbReference type="Pfam" id="PF00561">
    <property type="entry name" value="Abhydrolase_1"/>
    <property type="match status" value="1"/>
</dbReference>
<reference evidence="12 13" key="1">
    <citation type="submission" date="2023-08" db="EMBL/GenBank/DDBJ databases">
        <title>Draft genome sequence of Algoriphagus confluentis.</title>
        <authorList>
            <person name="Takatani N."/>
            <person name="Hosokawa M."/>
            <person name="Sawabe T."/>
        </authorList>
    </citation>
    <scope>NUCLEOTIDE SEQUENCE [LARGE SCALE GENOMIC DNA]</scope>
    <source>
        <strain evidence="12 13">NBRC 111222</strain>
    </source>
</reference>
<dbReference type="PANTHER" id="PTHR43722:SF1">
    <property type="entry name" value="PROLINE IMINOPEPTIDASE"/>
    <property type="match status" value="1"/>
</dbReference>
<comment type="caution">
    <text evidence="12">The sequence shown here is derived from an EMBL/GenBank/DDBJ whole genome shotgun (WGS) entry which is preliminary data.</text>
</comment>
<keyword evidence="6" id="KW-0031">Aminopeptidase</keyword>
<keyword evidence="9 12" id="KW-0378">Hydrolase</keyword>
<evidence type="ECO:0000313" key="13">
    <source>
        <dbReference type="Proteomes" id="UP001338309"/>
    </source>
</evidence>